<feature type="transmembrane region" description="Helical" evidence="1">
    <location>
        <begin position="57"/>
        <end position="80"/>
    </location>
</feature>
<keyword evidence="1" id="KW-1133">Transmembrane helix</keyword>
<sequence>MPIELMLNVYRISRLTNWEIGTVNIFTGVIVIVDIIGGTILLFFLTKKWLDGRKANFWTVILWVLYFVLFIYVFASLFPITNGGDDPNPVTGLLALGGLVVYPFYILILNFVGMEGIINSCSKVAGLLIDSVKGGSRMEVILISIFSAIIIFITVYSIIKVLNIAYKRKEITLWKLRVLVTTSIVIGLLIASSLPFGYQKLFDTFLQPLL</sequence>
<organism evidence="2 3">
    <name type="scientific">Oceanobacillus longus</name>
    <dbReference type="NCBI Taxonomy" id="930120"/>
    <lineage>
        <taxon>Bacteria</taxon>
        <taxon>Bacillati</taxon>
        <taxon>Bacillota</taxon>
        <taxon>Bacilli</taxon>
        <taxon>Bacillales</taxon>
        <taxon>Bacillaceae</taxon>
        <taxon>Oceanobacillus</taxon>
    </lineage>
</organism>
<keyword evidence="1" id="KW-0472">Membrane</keyword>
<evidence type="ECO:0000256" key="1">
    <source>
        <dbReference type="SAM" id="Phobius"/>
    </source>
</evidence>
<evidence type="ECO:0000313" key="3">
    <source>
        <dbReference type="Proteomes" id="UP001595772"/>
    </source>
</evidence>
<keyword evidence="1" id="KW-0812">Transmembrane</keyword>
<reference evidence="3" key="1">
    <citation type="journal article" date="2019" name="Int. J. Syst. Evol. Microbiol.">
        <title>The Global Catalogue of Microorganisms (GCM) 10K type strain sequencing project: providing services to taxonomists for standard genome sequencing and annotation.</title>
        <authorList>
            <consortium name="The Broad Institute Genomics Platform"/>
            <consortium name="The Broad Institute Genome Sequencing Center for Infectious Disease"/>
            <person name="Wu L."/>
            <person name="Ma J."/>
        </authorList>
    </citation>
    <scope>NUCLEOTIDE SEQUENCE [LARGE SCALE GENOMIC DNA]</scope>
    <source>
        <strain evidence="3">IBRC-M 10703</strain>
    </source>
</reference>
<keyword evidence="3" id="KW-1185">Reference proteome</keyword>
<evidence type="ECO:0000313" key="2">
    <source>
        <dbReference type="EMBL" id="MFC4022355.1"/>
    </source>
</evidence>
<dbReference type="EMBL" id="JBHSAO010000001">
    <property type="protein sequence ID" value="MFC4022355.1"/>
    <property type="molecule type" value="Genomic_DNA"/>
</dbReference>
<dbReference type="RefSeq" id="WP_379494871.1">
    <property type="nucleotide sequence ID" value="NZ_JBHSAO010000001.1"/>
</dbReference>
<feature type="transmembrane region" description="Helical" evidence="1">
    <location>
        <begin position="92"/>
        <end position="113"/>
    </location>
</feature>
<name>A0ABV8GR83_9BACI</name>
<evidence type="ECO:0008006" key="4">
    <source>
        <dbReference type="Google" id="ProtNLM"/>
    </source>
</evidence>
<gene>
    <name evidence="2" type="ORF">ACFOUV_00825</name>
</gene>
<feature type="transmembrane region" description="Helical" evidence="1">
    <location>
        <begin position="140"/>
        <end position="159"/>
    </location>
</feature>
<dbReference type="Proteomes" id="UP001595772">
    <property type="component" value="Unassembled WGS sequence"/>
</dbReference>
<comment type="caution">
    <text evidence="2">The sequence shown here is derived from an EMBL/GenBank/DDBJ whole genome shotgun (WGS) entry which is preliminary data.</text>
</comment>
<feature type="transmembrane region" description="Helical" evidence="1">
    <location>
        <begin position="20"/>
        <end position="45"/>
    </location>
</feature>
<proteinExistence type="predicted"/>
<feature type="transmembrane region" description="Helical" evidence="1">
    <location>
        <begin position="179"/>
        <end position="198"/>
    </location>
</feature>
<accession>A0ABV8GR83</accession>
<protein>
    <recommendedName>
        <fullName evidence="4">Yip1 domain-containing protein</fullName>
    </recommendedName>
</protein>